<dbReference type="PANTHER" id="PTHR33365:SF4">
    <property type="entry name" value="CYCLOCHLOROTINE BIOSYNTHESIS PROTEIN O"/>
    <property type="match status" value="1"/>
</dbReference>
<comment type="pathway">
    <text evidence="1">Mycotoxin biosynthesis.</text>
</comment>
<organism evidence="4 5">
    <name type="scientific">Melanomma pulvis-pyrius CBS 109.77</name>
    <dbReference type="NCBI Taxonomy" id="1314802"/>
    <lineage>
        <taxon>Eukaryota</taxon>
        <taxon>Fungi</taxon>
        <taxon>Dikarya</taxon>
        <taxon>Ascomycota</taxon>
        <taxon>Pezizomycotina</taxon>
        <taxon>Dothideomycetes</taxon>
        <taxon>Pleosporomycetidae</taxon>
        <taxon>Pleosporales</taxon>
        <taxon>Melanommataceae</taxon>
        <taxon>Melanomma</taxon>
    </lineage>
</organism>
<dbReference type="InterPro" id="IPR021765">
    <property type="entry name" value="UstYa-like"/>
</dbReference>
<name>A0A6A6XRA6_9PLEO</name>
<sequence length="261" mass="29739">MAKRIWATGKTTDEFEHDGSAVGLLNGLDIHGMEQRKGKRFKLTAIASILSYLLNVFFALTFLFFAFNYPKDTVRMVYVPANEVVEHSGRQRTRWTDFGMILMPVQTSPPSSRMTYLEVMVVGTARTLIGETAATKLPNETVKLESGKHAGKYVAQLEVFHQLHCLNALRKSLYQDRSMLLNPIVVGSLTTSVENCIDRIRQGIMCHTDVATLHWNWKDASELAKLWCRKENRESISSTWSRPTFVVILIWAKERNLNDDD</sequence>
<dbReference type="Pfam" id="PF11807">
    <property type="entry name" value="UstYa"/>
    <property type="match status" value="1"/>
</dbReference>
<reference evidence="4" key="1">
    <citation type="journal article" date="2020" name="Stud. Mycol.">
        <title>101 Dothideomycetes genomes: a test case for predicting lifestyles and emergence of pathogens.</title>
        <authorList>
            <person name="Haridas S."/>
            <person name="Albert R."/>
            <person name="Binder M."/>
            <person name="Bloem J."/>
            <person name="Labutti K."/>
            <person name="Salamov A."/>
            <person name="Andreopoulos B."/>
            <person name="Baker S."/>
            <person name="Barry K."/>
            <person name="Bills G."/>
            <person name="Bluhm B."/>
            <person name="Cannon C."/>
            <person name="Castanera R."/>
            <person name="Culley D."/>
            <person name="Daum C."/>
            <person name="Ezra D."/>
            <person name="Gonzalez J."/>
            <person name="Henrissat B."/>
            <person name="Kuo A."/>
            <person name="Liang C."/>
            <person name="Lipzen A."/>
            <person name="Lutzoni F."/>
            <person name="Magnuson J."/>
            <person name="Mondo S."/>
            <person name="Nolan M."/>
            <person name="Ohm R."/>
            <person name="Pangilinan J."/>
            <person name="Park H.-J."/>
            <person name="Ramirez L."/>
            <person name="Alfaro M."/>
            <person name="Sun H."/>
            <person name="Tritt A."/>
            <person name="Yoshinaga Y."/>
            <person name="Zwiers L.-H."/>
            <person name="Turgeon B."/>
            <person name="Goodwin S."/>
            <person name="Spatafora J."/>
            <person name="Crous P."/>
            <person name="Grigoriev I."/>
        </authorList>
    </citation>
    <scope>NUCLEOTIDE SEQUENCE</scope>
    <source>
        <strain evidence="4">CBS 109.77</strain>
    </source>
</reference>
<protein>
    <submittedName>
        <fullName evidence="4">Uncharacterized protein</fullName>
    </submittedName>
</protein>
<evidence type="ECO:0000256" key="1">
    <source>
        <dbReference type="ARBA" id="ARBA00004685"/>
    </source>
</evidence>
<evidence type="ECO:0000256" key="3">
    <source>
        <dbReference type="SAM" id="Phobius"/>
    </source>
</evidence>
<dbReference type="AlphaFoldDB" id="A0A6A6XRA6"/>
<evidence type="ECO:0000313" key="4">
    <source>
        <dbReference type="EMBL" id="KAF2798909.1"/>
    </source>
</evidence>
<comment type="similarity">
    <text evidence="2">Belongs to the ustYa family.</text>
</comment>
<gene>
    <name evidence="4" type="ORF">K505DRAFT_391826</name>
</gene>
<proteinExistence type="inferred from homology"/>
<keyword evidence="3" id="KW-0472">Membrane</keyword>
<evidence type="ECO:0000313" key="5">
    <source>
        <dbReference type="Proteomes" id="UP000799757"/>
    </source>
</evidence>
<keyword evidence="5" id="KW-1185">Reference proteome</keyword>
<dbReference type="Proteomes" id="UP000799757">
    <property type="component" value="Unassembled WGS sequence"/>
</dbReference>
<keyword evidence="3" id="KW-1133">Transmembrane helix</keyword>
<evidence type="ECO:0000256" key="2">
    <source>
        <dbReference type="ARBA" id="ARBA00035112"/>
    </source>
</evidence>
<keyword evidence="3" id="KW-0812">Transmembrane</keyword>
<dbReference type="PANTHER" id="PTHR33365">
    <property type="entry name" value="YALI0B05434P"/>
    <property type="match status" value="1"/>
</dbReference>
<accession>A0A6A6XRA6</accession>
<dbReference type="OrthoDB" id="3687641at2759"/>
<dbReference type="EMBL" id="MU001774">
    <property type="protein sequence ID" value="KAF2798909.1"/>
    <property type="molecule type" value="Genomic_DNA"/>
</dbReference>
<dbReference type="GO" id="GO:0043386">
    <property type="term" value="P:mycotoxin biosynthetic process"/>
    <property type="evidence" value="ECO:0007669"/>
    <property type="project" value="InterPro"/>
</dbReference>
<feature type="transmembrane region" description="Helical" evidence="3">
    <location>
        <begin position="43"/>
        <end position="67"/>
    </location>
</feature>